<dbReference type="InterPro" id="IPR052155">
    <property type="entry name" value="Biofilm_reg_signaling"/>
</dbReference>
<dbReference type="PANTHER" id="PTHR44757:SF2">
    <property type="entry name" value="BIOFILM ARCHITECTURE MAINTENANCE PROTEIN MBAA"/>
    <property type="match status" value="1"/>
</dbReference>
<dbReference type="NCBIfam" id="TIGR00254">
    <property type="entry name" value="GGDEF"/>
    <property type="match status" value="1"/>
</dbReference>
<keyword evidence="4" id="KW-1185">Reference proteome</keyword>
<feature type="domain" description="EAL" evidence="1">
    <location>
        <begin position="497"/>
        <end position="746"/>
    </location>
</feature>
<feature type="domain" description="GGDEF" evidence="2">
    <location>
        <begin position="355"/>
        <end position="488"/>
    </location>
</feature>
<dbReference type="CDD" id="cd01949">
    <property type="entry name" value="GGDEF"/>
    <property type="match status" value="1"/>
</dbReference>
<dbReference type="PANTHER" id="PTHR44757">
    <property type="entry name" value="DIGUANYLATE CYCLASE DGCP"/>
    <property type="match status" value="1"/>
</dbReference>
<evidence type="ECO:0000259" key="1">
    <source>
        <dbReference type="PROSITE" id="PS50883"/>
    </source>
</evidence>
<organism evidence="3 4">
    <name type="scientific">Hansschlegelia beijingensis</name>
    <dbReference type="NCBI Taxonomy" id="1133344"/>
    <lineage>
        <taxon>Bacteria</taxon>
        <taxon>Pseudomonadati</taxon>
        <taxon>Pseudomonadota</taxon>
        <taxon>Alphaproteobacteria</taxon>
        <taxon>Hyphomicrobiales</taxon>
        <taxon>Methylopilaceae</taxon>
        <taxon>Hansschlegelia</taxon>
    </lineage>
</organism>
<dbReference type="InterPro" id="IPR035919">
    <property type="entry name" value="EAL_sf"/>
</dbReference>
<dbReference type="InterPro" id="IPR043128">
    <property type="entry name" value="Rev_trsase/Diguanyl_cyclase"/>
</dbReference>
<dbReference type="SMART" id="SM00267">
    <property type="entry name" value="GGDEF"/>
    <property type="match status" value="1"/>
</dbReference>
<dbReference type="InterPro" id="IPR001633">
    <property type="entry name" value="EAL_dom"/>
</dbReference>
<evidence type="ECO:0000313" key="3">
    <source>
        <dbReference type="EMBL" id="MBB3974626.1"/>
    </source>
</evidence>
<reference evidence="3 4" key="1">
    <citation type="submission" date="2020-08" db="EMBL/GenBank/DDBJ databases">
        <title>Genomic Encyclopedia of Type Strains, Phase IV (KMG-IV): sequencing the most valuable type-strain genomes for metagenomic binning, comparative biology and taxonomic classification.</title>
        <authorList>
            <person name="Goeker M."/>
        </authorList>
    </citation>
    <scope>NUCLEOTIDE SEQUENCE [LARGE SCALE GENOMIC DNA]</scope>
    <source>
        <strain evidence="3 4">DSM 25481</strain>
    </source>
</reference>
<dbReference type="SUPFAM" id="SSF141868">
    <property type="entry name" value="EAL domain-like"/>
    <property type="match status" value="1"/>
</dbReference>
<dbReference type="CDD" id="cd12915">
    <property type="entry name" value="PDC2_DGC_like"/>
    <property type="match status" value="1"/>
</dbReference>
<sequence>MRATSKGSGRSKLIAALGVLMAASVTLAAVALLTWRHGEVIATHKDGLRNVSTLLASQTEQVFQGIDVVQNRLIERLEIEQVRTPDDLRRFGATREAHERLVGFTQSLDMLDAMAIIDDRGRLLSSSRAWPAPEVNITDRDYFRALSALGAPAAYWSAPVRSRGNGARTIYYAKRLSARDGGFLGLVLGMVLVEKLERNFAAVALPGTSAIDLVRNDGVTLVRRSPREATEEEARRLEPATILSSKAGEADQREVITATAPVAGYPLAVIASISGDAALGGWRREAGAIGALALVLNLTIAAAGLLGVRQLRASDKAFMAEQAAARHDVLTGLPNRTYFRERLDHLLATRKETRQDFALLLIDLDHFREINDALGHAAGDQTLRAVAGRLQNAIGPGDFLARLGGDEFAIIHPDQGSGLEVPTLAENVLDRLSRQVRLVDGEIRISCSIGTAIAGRDAESAADLLAHADLALSRAKEAGRTAIRAYTDDIGAERKQRLSLLSDLRRAIDEQRLSVYFQPIVNLETRKVVSFEALLRWKDERRGFVPPSEFIPLAEESGMIGRLGQWVLEEACRQAATWPEGVRVSVNLSPVQLRTQDVFAQTYAALHAADLPPRRLILEITESVQLEQTHAGMTLRNLRDLGVGVALDDFGTGYASLSYLRSFPFDLIKIDQSFVRDMHRSVESEVIVQTVLTLGGRLGMKVTAEGVETFEQLETLQRQGCSKAQGYLFAAPMAADEVLPFLATWRFPGSEGAPPIALVRSGGVPPSAAGA</sequence>
<dbReference type="PROSITE" id="PS50883">
    <property type="entry name" value="EAL"/>
    <property type="match status" value="1"/>
</dbReference>
<proteinExistence type="predicted"/>
<accession>A0A7W6GG52</accession>
<dbReference type="SUPFAM" id="SSF55073">
    <property type="entry name" value="Nucleotide cyclase"/>
    <property type="match status" value="1"/>
</dbReference>
<dbReference type="Pfam" id="PF00990">
    <property type="entry name" value="GGDEF"/>
    <property type="match status" value="1"/>
</dbReference>
<dbReference type="Gene3D" id="3.30.450.20">
    <property type="entry name" value="PAS domain"/>
    <property type="match status" value="1"/>
</dbReference>
<comment type="caution">
    <text evidence="3">The sequence shown here is derived from an EMBL/GenBank/DDBJ whole genome shotgun (WGS) entry which is preliminary data.</text>
</comment>
<dbReference type="EMBL" id="JACIDR010000007">
    <property type="protein sequence ID" value="MBB3974626.1"/>
    <property type="molecule type" value="Genomic_DNA"/>
</dbReference>
<dbReference type="Gene3D" id="3.30.70.270">
    <property type="match status" value="1"/>
</dbReference>
<name>A0A7W6GG52_9HYPH</name>
<dbReference type="AlphaFoldDB" id="A0A7W6GG52"/>
<dbReference type="InterPro" id="IPR000160">
    <property type="entry name" value="GGDEF_dom"/>
</dbReference>
<dbReference type="Proteomes" id="UP000528964">
    <property type="component" value="Unassembled WGS sequence"/>
</dbReference>
<dbReference type="CDD" id="cd01948">
    <property type="entry name" value="EAL"/>
    <property type="match status" value="1"/>
</dbReference>
<dbReference type="PROSITE" id="PS50887">
    <property type="entry name" value="GGDEF"/>
    <property type="match status" value="1"/>
</dbReference>
<dbReference type="Gene3D" id="3.20.20.450">
    <property type="entry name" value="EAL domain"/>
    <property type="match status" value="1"/>
</dbReference>
<evidence type="ECO:0000313" key="4">
    <source>
        <dbReference type="Proteomes" id="UP000528964"/>
    </source>
</evidence>
<evidence type="ECO:0000259" key="2">
    <source>
        <dbReference type="PROSITE" id="PS50887"/>
    </source>
</evidence>
<dbReference type="RefSeq" id="WP_183396484.1">
    <property type="nucleotide sequence ID" value="NZ_JACIDR010000007.1"/>
</dbReference>
<dbReference type="CDD" id="cd12914">
    <property type="entry name" value="PDC1_DGC_like"/>
    <property type="match status" value="1"/>
</dbReference>
<dbReference type="SMART" id="SM00052">
    <property type="entry name" value="EAL"/>
    <property type="match status" value="1"/>
</dbReference>
<dbReference type="InterPro" id="IPR029787">
    <property type="entry name" value="Nucleotide_cyclase"/>
</dbReference>
<protein>
    <submittedName>
        <fullName evidence="3">Diguanylate cyclase (GGDEF)-like protein</fullName>
    </submittedName>
</protein>
<dbReference type="Pfam" id="PF00563">
    <property type="entry name" value="EAL"/>
    <property type="match status" value="1"/>
</dbReference>
<gene>
    <name evidence="3" type="ORF">GGR24_003313</name>
</gene>